<dbReference type="SUPFAM" id="SSF51126">
    <property type="entry name" value="Pectin lyase-like"/>
    <property type="match status" value="1"/>
</dbReference>
<name>A0A6J7CVK7_9ZZZZ</name>
<organism evidence="3">
    <name type="scientific">freshwater metagenome</name>
    <dbReference type="NCBI Taxonomy" id="449393"/>
    <lineage>
        <taxon>unclassified sequences</taxon>
        <taxon>metagenomes</taxon>
        <taxon>ecological metagenomes</taxon>
    </lineage>
</organism>
<feature type="region of interest" description="Disordered" evidence="1">
    <location>
        <begin position="67"/>
        <end position="87"/>
    </location>
</feature>
<feature type="compositionally biased region" description="Low complexity" evidence="1">
    <location>
        <begin position="67"/>
        <end position="77"/>
    </location>
</feature>
<proteinExistence type="predicted"/>
<dbReference type="PANTHER" id="PTHR36453:SF1">
    <property type="entry name" value="RIGHT HANDED BETA HELIX DOMAIN-CONTAINING PROTEIN"/>
    <property type="match status" value="1"/>
</dbReference>
<dbReference type="EMBL" id="CAFBPM010000020">
    <property type="protein sequence ID" value="CAB5030210.1"/>
    <property type="molecule type" value="Genomic_DNA"/>
</dbReference>
<dbReference type="EMBL" id="CAFABE010000036">
    <property type="protein sequence ID" value="CAB4828176.1"/>
    <property type="molecule type" value="Genomic_DNA"/>
</dbReference>
<dbReference type="PANTHER" id="PTHR36453">
    <property type="entry name" value="SECRETED PROTEIN-RELATED"/>
    <property type="match status" value="1"/>
</dbReference>
<sequence>MFYSRVLRIVRGFESQNGHSRLKVIALSISVAGFLAACGQPGAISSGTTSSGAMVTTLPHETTVPSIPTTTTATTVPVEPPGNASTRFNIGTPTVNTLWVDPSSGNDARAGTTRATALRTLSEAWNRVPAHPSVGIQINLVAGSYPVTSIPNYWEAKHGTLAAPIWLRAADGAGTAILAGNVNVFNVSYLYFDGVSVNNSGDAFHCEQCDHVLLRHLTLDGQNVAQETLKVNQSRFMYVEDSIVTGAWDNAIDFVAVQDGQIVGNQVTHAGDWCAYAKGGSARILVEGNTFAHCGTGGFTAGQGTGFEFMTTPWIHYEAYDIRVVNNIVHDTEGAGLGVNGGFRILLAFNTLYRVGSRSHAIEVVQGSRGCDGDVAACQTRRDLGGWGTNDAGGQWIPSRSVYIYGNVVLNPAGFQSQWSHFDIHGSVVPPVASGVPSPSRVDDDLRIVDNIFSNGPATLDLGLGADACSPGNLTCTETLLRSENRLNTLVFSLINPSGGNYCVVSTGLPIVRPIPEFPVGPALTPSPGAAPWQNAVTTTFSGSTRAASSIPGAC</sequence>
<dbReference type="InterPro" id="IPR012334">
    <property type="entry name" value="Pectin_lyas_fold"/>
</dbReference>
<evidence type="ECO:0000313" key="4">
    <source>
        <dbReference type="EMBL" id="CAB5030210.1"/>
    </source>
</evidence>
<protein>
    <submittedName>
        <fullName evidence="3">Unannotated protein</fullName>
    </submittedName>
</protein>
<dbReference type="SMART" id="SM00710">
    <property type="entry name" value="PbH1"/>
    <property type="match status" value="4"/>
</dbReference>
<dbReference type="InterPro" id="IPR011050">
    <property type="entry name" value="Pectin_lyase_fold/virulence"/>
</dbReference>
<gene>
    <name evidence="2" type="ORF">UFOPK3164_00910</name>
    <name evidence="3" type="ORF">UFOPK3427_00242</name>
    <name evidence="4" type="ORF">UFOPK4112_01563</name>
</gene>
<evidence type="ECO:0000313" key="2">
    <source>
        <dbReference type="EMBL" id="CAB4828176.1"/>
    </source>
</evidence>
<dbReference type="EMBL" id="CAFBLT010000001">
    <property type="protein sequence ID" value="CAB4861981.1"/>
    <property type="molecule type" value="Genomic_DNA"/>
</dbReference>
<accession>A0A6J7CVK7</accession>
<evidence type="ECO:0000313" key="3">
    <source>
        <dbReference type="EMBL" id="CAB4861981.1"/>
    </source>
</evidence>
<dbReference type="AlphaFoldDB" id="A0A6J7CVK7"/>
<dbReference type="InterPro" id="IPR006626">
    <property type="entry name" value="PbH1"/>
</dbReference>
<reference evidence="3" key="1">
    <citation type="submission" date="2020-05" db="EMBL/GenBank/DDBJ databases">
        <authorList>
            <person name="Chiriac C."/>
            <person name="Salcher M."/>
            <person name="Ghai R."/>
            <person name="Kavagutti S V."/>
        </authorList>
    </citation>
    <scope>NUCLEOTIDE SEQUENCE</scope>
</reference>
<evidence type="ECO:0000256" key="1">
    <source>
        <dbReference type="SAM" id="MobiDB-lite"/>
    </source>
</evidence>
<dbReference type="Gene3D" id="2.160.20.10">
    <property type="entry name" value="Single-stranded right-handed beta-helix, Pectin lyase-like"/>
    <property type="match status" value="1"/>
</dbReference>